<dbReference type="EMBL" id="PDCK01000041">
    <property type="protein sequence ID" value="PRQ43709.1"/>
    <property type="molecule type" value="Genomic_DNA"/>
</dbReference>
<protein>
    <recommendedName>
        <fullName evidence="5">Pollen allergen Ole e 1 family</fullName>
    </recommendedName>
</protein>
<dbReference type="Gramene" id="PRQ43709">
    <property type="protein sequence ID" value="PRQ43709"/>
    <property type="gene ID" value="RchiOBHm_Chr3g0471351"/>
</dbReference>
<dbReference type="AlphaFoldDB" id="A0A2P6RBA4"/>
<gene>
    <name evidence="3" type="ORF">RchiOBHm_Chr3g0471351</name>
</gene>
<organism evidence="3 4">
    <name type="scientific">Rosa chinensis</name>
    <name type="common">China rose</name>
    <dbReference type="NCBI Taxonomy" id="74649"/>
    <lineage>
        <taxon>Eukaryota</taxon>
        <taxon>Viridiplantae</taxon>
        <taxon>Streptophyta</taxon>
        <taxon>Embryophyta</taxon>
        <taxon>Tracheophyta</taxon>
        <taxon>Spermatophyta</taxon>
        <taxon>Magnoliopsida</taxon>
        <taxon>eudicotyledons</taxon>
        <taxon>Gunneridae</taxon>
        <taxon>Pentapetalae</taxon>
        <taxon>rosids</taxon>
        <taxon>fabids</taxon>
        <taxon>Rosales</taxon>
        <taxon>Rosaceae</taxon>
        <taxon>Rosoideae</taxon>
        <taxon>Rosoideae incertae sedis</taxon>
        <taxon>Rosa</taxon>
    </lineage>
</organism>
<evidence type="ECO:0008006" key="5">
    <source>
        <dbReference type="Google" id="ProtNLM"/>
    </source>
</evidence>
<accession>A0A2P6RBA4</accession>
<keyword evidence="4" id="KW-1185">Reference proteome</keyword>
<sequence length="173" mass="19384">MAILKYAVVLLMIVLGCIHNTVEASFSEEPKVIRVDGKVLCQDCTQGWNEWIHGARPIKGGKVSVTCMDERRRVVYYGSDLTDEMGQFDLTINKYTIHGRELQANGCSVRLVSSPDATCNVLTDFAGGRSGVKLQRPNLVYRDLVKYTLGPFYYTTPMCEEPDTHDDGKGHNY</sequence>
<dbReference type="Pfam" id="PF01190">
    <property type="entry name" value="Pollen_Ole_e_1"/>
    <property type="match status" value="1"/>
</dbReference>
<feature type="signal peptide" evidence="2">
    <location>
        <begin position="1"/>
        <end position="24"/>
    </location>
</feature>
<proteinExistence type="predicted"/>
<dbReference type="PANTHER" id="PTHR33470:SF29">
    <property type="entry name" value="POLLEN OLE E 1 ALLERGEN AND EXTENSIN FAMILY PROTEIN"/>
    <property type="match status" value="1"/>
</dbReference>
<evidence type="ECO:0000313" key="4">
    <source>
        <dbReference type="Proteomes" id="UP000238479"/>
    </source>
</evidence>
<name>A0A2P6RBA4_ROSCH</name>
<dbReference type="OrthoDB" id="747559at2759"/>
<dbReference type="PANTHER" id="PTHR33470">
    <property type="entry name" value="OS01G0164075 PROTEIN"/>
    <property type="match status" value="1"/>
</dbReference>
<reference evidence="3 4" key="1">
    <citation type="journal article" date="2018" name="Nat. Genet.">
        <title>The Rosa genome provides new insights in the design of modern roses.</title>
        <authorList>
            <person name="Bendahmane M."/>
        </authorList>
    </citation>
    <scope>NUCLEOTIDE SEQUENCE [LARGE SCALE GENOMIC DNA]</scope>
    <source>
        <strain evidence="4">cv. Old Blush</strain>
    </source>
</reference>
<evidence type="ECO:0000256" key="2">
    <source>
        <dbReference type="SAM" id="SignalP"/>
    </source>
</evidence>
<comment type="caution">
    <text evidence="3">The sequence shown here is derived from an EMBL/GenBank/DDBJ whole genome shotgun (WGS) entry which is preliminary data.</text>
</comment>
<dbReference type="OMA" id="SVTCMDE"/>
<dbReference type="STRING" id="74649.A0A2P6RBA4"/>
<dbReference type="PROSITE" id="PS51257">
    <property type="entry name" value="PROKAR_LIPOPROTEIN"/>
    <property type="match status" value="1"/>
</dbReference>
<dbReference type="Proteomes" id="UP000238479">
    <property type="component" value="Chromosome 3"/>
</dbReference>
<evidence type="ECO:0000256" key="1">
    <source>
        <dbReference type="ARBA" id="ARBA00022729"/>
    </source>
</evidence>
<feature type="chain" id="PRO_5015126001" description="Pollen allergen Ole e 1 family" evidence="2">
    <location>
        <begin position="25"/>
        <end position="173"/>
    </location>
</feature>
<evidence type="ECO:0000313" key="3">
    <source>
        <dbReference type="EMBL" id="PRQ43709.1"/>
    </source>
</evidence>
<dbReference type="GO" id="GO:0071944">
    <property type="term" value="C:cell periphery"/>
    <property type="evidence" value="ECO:0007669"/>
    <property type="project" value="TreeGrafter"/>
</dbReference>
<keyword evidence="1 2" id="KW-0732">Signal</keyword>